<dbReference type="EMBL" id="RBZV01000002">
    <property type="protein sequence ID" value="RKP50746.1"/>
    <property type="molecule type" value="Genomic_DNA"/>
</dbReference>
<feature type="transmembrane region" description="Helical" evidence="1">
    <location>
        <begin position="54"/>
        <end position="74"/>
    </location>
</feature>
<evidence type="ECO:0000313" key="2">
    <source>
        <dbReference type="EMBL" id="RKP50746.1"/>
    </source>
</evidence>
<comment type="caution">
    <text evidence="2">The sequence shown here is derived from an EMBL/GenBank/DDBJ whole genome shotgun (WGS) entry which is preliminary data.</text>
</comment>
<keyword evidence="3" id="KW-1185">Reference proteome</keyword>
<evidence type="ECO:0000313" key="3">
    <source>
        <dbReference type="Proteomes" id="UP000280434"/>
    </source>
</evidence>
<dbReference type="RefSeq" id="WP_121276792.1">
    <property type="nucleotide sequence ID" value="NZ_RBZV01000002.1"/>
</dbReference>
<gene>
    <name evidence="2" type="ORF">D7S89_06605</name>
</gene>
<name>A0A494XPN4_9BURK</name>
<dbReference type="Proteomes" id="UP000280434">
    <property type="component" value="Unassembled WGS sequence"/>
</dbReference>
<reference evidence="2 3" key="1">
    <citation type="submission" date="2018-10" db="EMBL/GenBank/DDBJ databases">
        <title>Paraburkholderia sp. 7MK8-2, isolated from soil.</title>
        <authorList>
            <person name="Gao Z.-H."/>
            <person name="Qiu L.-H."/>
        </authorList>
    </citation>
    <scope>NUCLEOTIDE SEQUENCE [LARGE SCALE GENOMIC DNA]</scope>
    <source>
        <strain evidence="2 3">7MK8-2</strain>
    </source>
</reference>
<keyword evidence="1" id="KW-0812">Transmembrane</keyword>
<organism evidence="2 3">
    <name type="scientific">Trinickia fusca</name>
    <dbReference type="NCBI Taxonomy" id="2419777"/>
    <lineage>
        <taxon>Bacteria</taxon>
        <taxon>Pseudomonadati</taxon>
        <taxon>Pseudomonadota</taxon>
        <taxon>Betaproteobacteria</taxon>
        <taxon>Burkholderiales</taxon>
        <taxon>Burkholderiaceae</taxon>
        <taxon>Trinickia</taxon>
    </lineage>
</organism>
<accession>A0A494XPN4</accession>
<proteinExistence type="predicted"/>
<protein>
    <submittedName>
        <fullName evidence="2">Uncharacterized protein</fullName>
    </submittedName>
</protein>
<dbReference type="AlphaFoldDB" id="A0A494XPN4"/>
<keyword evidence="1" id="KW-1133">Transmembrane helix</keyword>
<evidence type="ECO:0000256" key="1">
    <source>
        <dbReference type="SAM" id="Phobius"/>
    </source>
</evidence>
<sequence>MNKQHIRHVLSGASLLVILAMVVAFNAINLIEAYGSGAPYYSRTTNMDKWTNPLPILGAVDAVTVVLIACYFRWAKRR</sequence>
<keyword evidence="1" id="KW-0472">Membrane</keyword>
<dbReference type="OrthoDB" id="8781872at2"/>
<feature type="transmembrane region" description="Helical" evidence="1">
    <location>
        <begin position="12"/>
        <end position="34"/>
    </location>
</feature>